<dbReference type="PANTHER" id="PTHR45842:SF12">
    <property type="entry name" value="KEKKON 5, ISOFORM A"/>
    <property type="match status" value="1"/>
</dbReference>
<accession>A0A9Q5DB17</accession>
<proteinExistence type="predicted"/>
<dbReference type="Pfam" id="PF01345">
    <property type="entry name" value="DUF11"/>
    <property type="match status" value="2"/>
</dbReference>
<name>A0A9Q5DB17_9BACT</name>
<dbReference type="InterPro" id="IPR050467">
    <property type="entry name" value="LRFN"/>
</dbReference>
<dbReference type="Gene3D" id="2.60.40.1170">
    <property type="entry name" value="Mu homology domain, subdomain B"/>
    <property type="match status" value="1"/>
</dbReference>
<dbReference type="InterPro" id="IPR026341">
    <property type="entry name" value="T9SS_type_B"/>
</dbReference>
<keyword evidence="2" id="KW-0325">Glycoprotein</keyword>
<evidence type="ECO:0000259" key="4">
    <source>
        <dbReference type="Pfam" id="PF01345"/>
    </source>
</evidence>
<keyword evidence="1" id="KW-0732">Signal</keyword>
<organism evidence="5 6">
    <name type="scientific">Chitinophaga solisilvae</name>
    <dbReference type="NCBI Taxonomy" id="1233460"/>
    <lineage>
        <taxon>Bacteria</taxon>
        <taxon>Pseudomonadati</taxon>
        <taxon>Bacteroidota</taxon>
        <taxon>Chitinophagia</taxon>
        <taxon>Chitinophagales</taxon>
        <taxon>Chitinophagaceae</taxon>
        <taxon>Chitinophaga</taxon>
    </lineage>
</organism>
<dbReference type="Pfam" id="PF13585">
    <property type="entry name" value="CHU_C"/>
    <property type="match status" value="1"/>
</dbReference>
<dbReference type="NCBIfam" id="TIGR04131">
    <property type="entry name" value="Bac_Flav_CTERM"/>
    <property type="match status" value="1"/>
</dbReference>
<feature type="compositionally biased region" description="Low complexity" evidence="3">
    <location>
        <begin position="613"/>
        <end position="625"/>
    </location>
</feature>
<protein>
    <submittedName>
        <fullName evidence="5">T9SS type B sorting domain-containing protein</fullName>
    </submittedName>
</protein>
<gene>
    <name evidence="5" type="ORF">ECE50_010380</name>
</gene>
<dbReference type="InterPro" id="IPR036168">
    <property type="entry name" value="AP2_Mu_C_sf"/>
</dbReference>
<dbReference type="EMBL" id="RIAR02000001">
    <property type="protein sequence ID" value="NSL87237.1"/>
    <property type="molecule type" value="Genomic_DNA"/>
</dbReference>
<evidence type="ECO:0000313" key="6">
    <source>
        <dbReference type="Proteomes" id="UP000281028"/>
    </source>
</evidence>
<evidence type="ECO:0000313" key="5">
    <source>
        <dbReference type="EMBL" id="NSL87237.1"/>
    </source>
</evidence>
<evidence type="ECO:0000256" key="1">
    <source>
        <dbReference type="ARBA" id="ARBA00022729"/>
    </source>
</evidence>
<keyword evidence="6" id="KW-1185">Reference proteome</keyword>
<feature type="domain" description="DUF11" evidence="4">
    <location>
        <begin position="503"/>
        <end position="626"/>
    </location>
</feature>
<reference evidence="5" key="1">
    <citation type="submission" date="2020-05" db="EMBL/GenBank/DDBJ databases">
        <title>Chitinophaga laudate sp. nov., isolated from a tropical peat swamp.</title>
        <authorList>
            <person name="Goh C.B.S."/>
            <person name="Lee M.S."/>
            <person name="Parimannan S."/>
            <person name="Pasbakhsh P."/>
            <person name="Yule C.M."/>
            <person name="Rajandas H."/>
            <person name="Loke S."/>
            <person name="Croft L."/>
            <person name="Tan J.B.L."/>
        </authorList>
    </citation>
    <scope>NUCLEOTIDE SEQUENCE</scope>
    <source>
        <strain evidence="5">Mgbs1</strain>
    </source>
</reference>
<evidence type="ECO:0000256" key="3">
    <source>
        <dbReference type="SAM" id="MobiDB-lite"/>
    </source>
</evidence>
<sequence>MKLFLQFPFLFFFLTVTLTLHGEGSKELSQNGGSRAFWRSSTVTTATFPIPSLVTVKVYARAGEKLYMGSSAQGIGQGTINWVAPDGTTGSSGSDLATGLIASRAEEVAGARVNPADPGYLPYIVPVQEAQEGIWLITFMPTNTQVAGGNAPVIAANANWVQNPNSWYISAVDVSVRDIANSSFIPGRAYMNIFTGNTSNVGQNYGSFNGIFYILTNDGYRYAVNANGMQGAAFYFFVNNNGFLDNNGKALYKSVADIGSTLSTIPVHNPTQPDDATNITHKLFFNPVATDLPASARSAENPSEWLLRTPLVRTLSDLTWTGIEGTPDVMGTTPLGGNFTFTTNVSGAFQIGLDLNNNGEDSDPEDKLLTGFANVGTNTVYWDGRTNNGIPAAAATINGARITVELHGGEVHFPLLDVEKNPSGIIVTQLNGSSGDTLYWDDSDIPLIGVPSSPVRNLTGQSSSVNGHKWTDNFGDNNGMDSWSYIASAPLTGKVNLILREADLEVAAIIPDKTGVCLNGRISYQVTVRNNGPSDVSGSKFRFTFPSYLTGITVTHTVTTGTGTVTGETTGSGAYDATLDMNNGALITFTVGGTVTGLPPGGQLNTNASILRPADVTDPDATNPDATPPADPAAECDALPSGSGCNNMKYDTLTVYNQLGNNIISAYQQVCAGSVPDTLRGGLPTGGSGIYTYLWESSTTDSLNNFSAAAGISGGQHYIPGTASVRTWYRRVVTAGCSSTSNIISVAVLPLPDTPKVTVTQPTCANANGTITITAPLGESLTYSIDGTNYQQAATFTAASGSYQVTVKNTDGCVSAATNAVVNAQPQTPAAPTVNVTQPTCANANGTITITAPLGESLTYSIDGTNYQQAAIFTAASGSYQVTVKNTDGCVSAATNAVVNPQPQTPAVPAVNITQPTCANANGTITITAPLSESLTYSIDGTNYQQAATFTAVSGSYQVTVKNTAGCVSAATNTVVNPQPQTPAAPAVNITQPTCANANGTITITAPLGESLTYSIDGTNYQQAVTFTAVSGSYQVTVKNTDGCVSAATNAVVNPQLQTPAAPTVNVTQPTCANANGTITITAPLGESLTYSIDGTNYQQAATFTAASGSYQVTVKNADGCVSAATNAVVNPQPQTPAAPTVNITQPTCANANGTITITAPLGESLTYSIDGTNYQQAATFTAASGSYQVTVKNTAGCVSAAINAVVNAQPQTPAAPTVNVTQPTCANANGTITITAPLGESLTYSIDGTNYQQAAIFTAASGSYQVTVKNTAGCVSAATNAVVNPQPQTPAAPTVNVTQPTCANANGTITITAPLGESLTYSIDGTNYQQAATFTAVSGSYQVTVKNTAGCVSAATNAVVNPQPQTPAAPTVNVTQPTCANANGTITITAPLGESLTYSIDGTNYQQAATFTAVSGSYQVTVKNADGCVSAATNAVVNPQPQTPAAPTVNVTQPTCANANGTITITAPLGESLTYSIDGTNYQQAATFTAASGSYQVTVKNTAGCVSAATNTVVNPQLQTPAAPTVNVTQPTCANANGTITITAPLGESLTYSIDGTNYQQAATFTAASGSYQVTVKNTAGCVSAATNAVVNAQPQTPAAPTVNVTQPTCANANGTITITAPLGESLTYSIDGTNYQQAATFTAVSGSYQVTVKNADGCVSAATNAVVNPQPQTPAAPTVNITQPTCANANGTITITAPLGESLTYSIDGTNYQQAATFTAVSGSYQVTVKNTDGCVSAAINAVVNAQPQTPAAPTVNVTQPTCANANGTITITAPLGESLIYSIDGTNYQQAATFTAASGSYQVTVKNAAGCISAATNAVVNAQPQTPAAPTVNVTQPTCANANGTITITAPIGENLTYSIDGTNYQQAATFTAASGSYQVTVKNTAGCVSAATNAVVNPQTQTPAAPTVNVTQPTCANANGTITITAPLGESLTYSIDGTNYQQAATFTAASGSYQVTVKNTAGCVSAATNAVVNPQTQTPAAPTVNVTQPTCANANGTITITAPLGESLTYSIDGTNYQQAATFTAASGSYQVTVKNAAGCISPATSIRINPSPDTPSPPVVRNLGYCLGAAANPLTATGQRIRWYASEQATIPLPAAPTPSTATAGSFIYLATQTNDAGCESRRAPLTVTVYPLPGITLLSSTTDMSLQEVPRQLMATPAGGIFSGNGVTSSGNSYFFNPSTSGEGNHTITYTYTDQQQCTGSITFTIRVIAGTVDLSISKKSENKNTGARESFDYTIIATNLRNTGATGVTVTDRLPVSVQYQQARVTTGTVQYDQVSHILTWIIGAMPGNTTASLTLTVQALEIGAVSNTASINSREPDNNTNNNSATDKKIISGIFIPNVITPNGDGKNDRFAIKGIENYPGSQLILFNRWGNQVYQHNNYNNQWDGYNLNEGTYFYILKLRLPDGNLQDYKGYILLVR</sequence>
<dbReference type="SUPFAM" id="SSF49447">
    <property type="entry name" value="Second domain of Mu2 adaptin subunit (ap50) of ap2 adaptor"/>
    <property type="match status" value="1"/>
</dbReference>
<feature type="domain" description="DUF11" evidence="4">
    <location>
        <begin position="2221"/>
        <end position="2335"/>
    </location>
</feature>
<feature type="region of interest" description="Disordered" evidence="3">
    <location>
        <begin position="613"/>
        <end position="632"/>
    </location>
</feature>
<evidence type="ECO:0000256" key="2">
    <source>
        <dbReference type="ARBA" id="ARBA00023180"/>
    </source>
</evidence>
<dbReference type="PANTHER" id="PTHR45842">
    <property type="entry name" value="SYNAPTIC ADHESION-LIKE MOLECULE SALM"/>
    <property type="match status" value="1"/>
</dbReference>
<comment type="caution">
    <text evidence="5">The sequence shown here is derived from an EMBL/GenBank/DDBJ whole genome shotgun (WGS) entry which is preliminary data.</text>
</comment>
<dbReference type="Proteomes" id="UP000281028">
    <property type="component" value="Unassembled WGS sequence"/>
</dbReference>
<dbReference type="InterPro" id="IPR001434">
    <property type="entry name" value="OmcB-like_DUF11"/>
</dbReference>